<dbReference type="GO" id="GO:0005743">
    <property type="term" value="C:mitochondrial inner membrane"/>
    <property type="evidence" value="ECO:0007669"/>
    <property type="project" value="UniProtKB-SubCell"/>
</dbReference>
<dbReference type="HOGENOM" id="CLU_015166_14_1_1"/>
<sequence>MGDWRPFVYGGIASVTAEFGTFFIDTTKTRLQIQGQKIDHAHSELKYRGMFHAIKKITKEEGVRALYSGIWPAVLRQATYGTIKIGIYYTTKKQLIKKPEDETLLVNVACGMFAGMISSAIANPTDVLKVRMQSRNKNVSRNGMLRNFYEIYQQEGLAGLWRGVGPTAQRAAVIVGVELPIYDLTKKYFIESKIMGDTVPNHFVSSAISSLGGAIASNPLDVIKTRLMNQRRLKTSLVNEAKMPVIYKSSFDCLLQTVRNEGFLALYKGFIPTWVRLGPWNIIAINNIQDGRTLKRTQCKGLRDSEVVTTRRNGLSSSQDVNQDLAADMDPDMDQDLAADMDQDLAADMDQDLAADMDQDLAQDFRVEVRGPRVLKFHYKGVMLPKFFSKQVKSGE</sequence>
<dbReference type="AlphaFoldDB" id="T1IYK8"/>
<keyword evidence="4 10" id="KW-0812">Transmembrane</keyword>
<dbReference type="Pfam" id="PF00153">
    <property type="entry name" value="Mito_carr"/>
    <property type="match status" value="3"/>
</dbReference>
<dbReference type="FunFam" id="1.50.40.10:FF:000006">
    <property type="entry name" value="brain mitochondrial carrier protein 1 isoform X1"/>
    <property type="match status" value="1"/>
</dbReference>
<evidence type="ECO:0000256" key="6">
    <source>
        <dbReference type="ARBA" id="ARBA00022792"/>
    </source>
</evidence>
<keyword evidence="13" id="KW-1185">Reference proteome</keyword>
<feature type="repeat" description="Solcar" evidence="10">
    <location>
        <begin position="197"/>
        <end position="294"/>
    </location>
</feature>
<evidence type="ECO:0000256" key="1">
    <source>
        <dbReference type="ARBA" id="ARBA00004448"/>
    </source>
</evidence>
<dbReference type="InterPro" id="IPR023395">
    <property type="entry name" value="MCP_dom_sf"/>
</dbReference>
<accession>T1IYK8</accession>
<organism evidence="12 13">
    <name type="scientific">Strigamia maritima</name>
    <name type="common">European centipede</name>
    <name type="synonym">Geophilus maritimus</name>
    <dbReference type="NCBI Taxonomy" id="126957"/>
    <lineage>
        <taxon>Eukaryota</taxon>
        <taxon>Metazoa</taxon>
        <taxon>Ecdysozoa</taxon>
        <taxon>Arthropoda</taxon>
        <taxon>Myriapoda</taxon>
        <taxon>Chilopoda</taxon>
        <taxon>Pleurostigmophora</taxon>
        <taxon>Geophilomorpha</taxon>
        <taxon>Linotaeniidae</taxon>
        <taxon>Strigamia</taxon>
    </lineage>
</organism>
<keyword evidence="7" id="KW-1133">Transmembrane helix</keyword>
<keyword evidence="5" id="KW-0677">Repeat</keyword>
<keyword evidence="8" id="KW-0496">Mitochondrion</keyword>
<evidence type="ECO:0000256" key="2">
    <source>
        <dbReference type="ARBA" id="ARBA00006375"/>
    </source>
</evidence>
<dbReference type="PANTHER" id="PTHR45618">
    <property type="entry name" value="MITOCHONDRIAL DICARBOXYLATE CARRIER-RELATED"/>
    <property type="match status" value="1"/>
</dbReference>
<protein>
    <submittedName>
        <fullName evidence="12">Uncharacterized protein</fullName>
    </submittedName>
</protein>
<feature type="repeat" description="Solcar" evidence="10">
    <location>
        <begin position="5"/>
        <end position="94"/>
    </location>
</feature>
<evidence type="ECO:0000256" key="3">
    <source>
        <dbReference type="ARBA" id="ARBA00022448"/>
    </source>
</evidence>
<reference evidence="13" key="1">
    <citation type="submission" date="2011-05" db="EMBL/GenBank/DDBJ databases">
        <authorList>
            <person name="Richards S.R."/>
            <person name="Qu J."/>
            <person name="Jiang H."/>
            <person name="Jhangiani S.N."/>
            <person name="Agravi P."/>
            <person name="Goodspeed R."/>
            <person name="Gross S."/>
            <person name="Mandapat C."/>
            <person name="Jackson L."/>
            <person name="Mathew T."/>
            <person name="Pu L."/>
            <person name="Thornton R."/>
            <person name="Saada N."/>
            <person name="Wilczek-Boney K.B."/>
            <person name="Lee S."/>
            <person name="Kovar C."/>
            <person name="Wu Y."/>
            <person name="Scherer S.E."/>
            <person name="Worley K.C."/>
            <person name="Muzny D.M."/>
            <person name="Gibbs R."/>
        </authorList>
    </citation>
    <scope>NUCLEOTIDE SEQUENCE</scope>
    <source>
        <strain evidence="13">Brora</strain>
    </source>
</reference>
<evidence type="ECO:0000256" key="5">
    <source>
        <dbReference type="ARBA" id="ARBA00022737"/>
    </source>
</evidence>
<evidence type="ECO:0000313" key="13">
    <source>
        <dbReference type="Proteomes" id="UP000014500"/>
    </source>
</evidence>
<dbReference type="STRING" id="126957.T1IYK8"/>
<dbReference type="EMBL" id="AFFK01020311">
    <property type="status" value="NOT_ANNOTATED_CDS"/>
    <property type="molecule type" value="Genomic_DNA"/>
</dbReference>
<dbReference type="PRINTS" id="PR00784">
    <property type="entry name" value="MTUNCOUPLING"/>
</dbReference>
<dbReference type="OMA" id="VWSNIIC"/>
<evidence type="ECO:0000256" key="11">
    <source>
        <dbReference type="RuleBase" id="RU000488"/>
    </source>
</evidence>
<evidence type="ECO:0000256" key="8">
    <source>
        <dbReference type="ARBA" id="ARBA00023128"/>
    </source>
</evidence>
<proteinExistence type="inferred from homology"/>
<evidence type="ECO:0000256" key="9">
    <source>
        <dbReference type="ARBA" id="ARBA00023136"/>
    </source>
</evidence>
<dbReference type="eggNOG" id="KOG0753">
    <property type="taxonomic scope" value="Eukaryota"/>
</dbReference>
<evidence type="ECO:0000256" key="7">
    <source>
        <dbReference type="ARBA" id="ARBA00022989"/>
    </source>
</evidence>
<keyword evidence="9 10" id="KW-0472">Membrane</keyword>
<evidence type="ECO:0000313" key="12">
    <source>
        <dbReference type="EnsemblMetazoa" id="SMAR006319-PA"/>
    </source>
</evidence>
<keyword evidence="6" id="KW-0999">Mitochondrion inner membrane</keyword>
<dbReference type="InterPro" id="IPR050391">
    <property type="entry name" value="Mito_Metabolite_Transporter"/>
</dbReference>
<dbReference type="InterPro" id="IPR002067">
    <property type="entry name" value="MCP"/>
</dbReference>
<dbReference type="PROSITE" id="PS50920">
    <property type="entry name" value="SOLCAR"/>
    <property type="match status" value="3"/>
</dbReference>
<evidence type="ECO:0000256" key="10">
    <source>
        <dbReference type="PROSITE-ProRule" id="PRU00282"/>
    </source>
</evidence>
<dbReference type="GO" id="GO:0055085">
    <property type="term" value="P:transmembrane transport"/>
    <property type="evidence" value="ECO:0007669"/>
    <property type="project" value="InterPro"/>
</dbReference>
<dbReference type="Gene3D" id="1.50.40.10">
    <property type="entry name" value="Mitochondrial carrier domain"/>
    <property type="match status" value="1"/>
</dbReference>
<dbReference type="Proteomes" id="UP000014500">
    <property type="component" value="Unassembled WGS sequence"/>
</dbReference>
<keyword evidence="3 11" id="KW-0813">Transport</keyword>
<comment type="similarity">
    <text evidence="2 11">Belongs to the mitochondrial carrier (TC 2.A.29) family.</text>
</comment>
<dbReference type="EnsemblMetazoa" id="SMAR006319-RA">
    <property type="protein sequence ID" value="SMAR006319-PA"/>
    <property type="gene ID" value="SMAR006319"/>
</dbReference>
<feature type="repeat" description="Solcar" evidence="10">
    <location>
        <begin position="102"/>
        <end position="188"/>
    </location>
</feature>
<evidence type="ECO:0000256" key="4">
    <source>
        <dbReference type="ARBA" id="ARBA00022692"/>
    </source>
</evidence>
<dbReference type="PhylomeDB" id="T1IYK8"/>
<comment type="subcellular location">
    <subcellularLocation>
        <location evidence="1">Mitochondrion inner membrane</location>
        <topology evidence="1">Multi-pass membrane protein</topology>
    </subcellularLocation>
</comment>
<dbReference type="SUPFAM" id="SSF103506">
    <property type="entry name" value="Mitochondrial carrier"/>
    <property type="match status" value="1"/>
</dbReference>
<dbReference type="InterPro" id="IPR018108">
    <property type="entry name" value="MCP_transmembrane"/>
</dbReference>
<name>T1IYK8_STRMM</name>
<reference evidence="12" key="2">
    <citation type="submission" date="2015-02" db="UniProtKB">
        <authorList>
            <consortium name="EnsemblMetazoa"/>
        </authorList>
    </citation>
    <scope>IDENTIFICATION</scope>
</reference>